<keyword evidence="6" id="KW-0460">Magnesium</keyword>
<dbReference type="SUPFAM" id="SSF144083">
    <property type="entry name" value="Magnesium transport protein CorA, transmembrane region"/>
    <property type="match status" value="1"/>
</dbReference>
<organism evidence="13 14">
    <name type="scientific">Methylorubrum salsuginis</name>
    <dbReference type="NCBI Taxonomy" id="414703"/>
    <lineage>
        <taxon>Bacteria</taxon>
        <taxon>Pseudomonadati</taxon>
        <taxon>Pseudomonadota</taxon>
        <taxon>Alphaproteobacteria</taxon>
        <taxon>Hyphomicrobiales</taxon>
        <taxon>Methylobacteriaceae</taxon>
        <taxon>Methylorubrum</taxon>
    </lineage>
</organism>
<evidence type="ECO:0000256" key="4">
    <source>
        <dbReference type="ARBA" id="ARBA00022475"/>
    </source>
</evidence>
<evidence type="ECO:0000256" key="10">
    <source>
        <dbReference type="ARBA" id="ARBA00034269"/>
    </source>
</evidence>
<dbReference type="EMBL" id="FOSV01000022">
    <property type="protein sequence ID" value="SFL71465.1"/>
    <property type="molecule type" value="Genomic_DNA"/>
</dbReference>
<dbReference type="GO" id="GO:0015087">
    <property type="term" value="F:cobalt ion transmembrane transporter activity"/>
    <property type="evidence" value="ECO:0007669"/>
    <property type="project" value="TreeGrafter"/>
</dbReference>
<dbReference type="GO" id="GO:0005886">
    <property type="term" value="C:plasma membrane"/>
    <property type="evidence" value="ECO:0007669"/>
    <property type="project" value="UniProtKB-SubCell"/>
</dbReference>
<comment type="catalytic activity">
    <reaction evidence="10">
        <text>Mg(2+)(in) = Mg(2+)(out)</text>
        <dbReference type="Rhea" id="RHEA:29827"/>
        <dbReference type="ChEBI" id="CHEBI:18420"/>
    </reaction>
</comment>
<comment type="function">
    <text evidence="11">Mediates influx of magnesium ions. Alternates between open and closed states. Activated by low cytoplasmic Mg(2+) levels. Inactive when cytoplasmic Mg(2+) levels are high.</text>
</comment>
<dbReference type="InterPro" id="IPR002523">
    <property type="entry name" value="MgTranspt_CorA/ZnTranspt_ZntB"/>
</dbReference>
<protein>
    <submittedName>
        <fullName evidence="13">Magnesium transporter</fullName>
    </submittedName>
</protein>
<keyword evidence="14" id="KW-1185">Reference proteome</keyword>
<dbReference type="CDD" id="cd12830">
    <property type="entry name" value="MtCorA-like"/>
    <property type="match status" value="1"/>
</dbReference>
<reference evidence="14" key="1">
    <citation type="submission" date="2016-10" db="EMBL/GenBank/DDBJ databases">
        <authorList>
            <person name="Varghese N."/>
            <person name="Submissions S."/>
        </authorList>
    </citation>
    <scope>NUCLEOTIDE SEQUENCE [LARGE SCALE GENOMIC DNA]</scope>
    <source>
        <strain evidence="14">CGMCC 1.6474</strain>
    </source>
</reference>
<dbReference type="AlphaFoldDB" id="A0A1I4JY07"/>
<dbReference type="FunFam" id="1.20.58.340:FF:000004">
    <property type="entry name" value="Magnesium transport protein CorA"/>
    <property type="match status" value="1"/>
</dbReference>
<keyword evidence="9 12" id="KW-0472">Membrane</keyword>
<name>A0A1I4JY07_9HYPH</name>
<comment type="similarity">
    <text evidence="2">Belongs to the CorA metal ion transporter (MIT) (TC 1.A.35) family.</text>
</comment>
<keyword evidence="3" id="KW-0813">Transport</keyword>
<evidence type="ECO:0000313" key="14">
    <source>
        <dbReference type="Proteomes" id="UP000198804"/>
    </source>
</evidence>
<accession>A0A1I4JY07</accession>
<dbReference type="Gene3D" id="3.30.460.20">
    <property type="entry name" value="CorA soluble domain-like"/>
    <property type="match status" value="1"/>
</dbReference>
<feature type="transmembrane region" description="Helical" evidence="12">
    <location>
        <begin position="261"/>
        <end position="281"/>
    </location>
</feature>
<sequence>MAAAYADGKRVADVGIGQAGDWADKDGHLVWIGLYEPSAELLSEIKDQFGLHPLAIEDARNAHQRPKLERYGDCLFVVARTAQLVQGRIALGETQVFVGRGFVVTVRHGASVSYAPAREKAEACPKLLAHGEDFILHTVLDFIVDNYAPVMESVLAEVEAIEDRILKRELMAAEVERLYQLRRDLLRLRSAVVPLVEVCRKLEHGDLVAVDDEMQPLFRDVSDHLRGVQDEIDAMREVLAFAFEASLQLGQAQQTVITRRLAAWAAILAVPTAIAGIYGMYFEHMPELKWRYGYFMVLGIIFSACAILYWRFRKSGWL</sequence>
<dbReference type="InterPro" id="IPR045863">
    <property type="entry name" value="CorA_TM1_TM2"/>
</dbReference>
<dbReference type="PANTHER" id="PTHR46494:SF1">
    <property type="entry name" value="CORA FAMILY METAL ION TRANSPORTER (EUROFUNG)"/>
    <property type="match status" value="1"/>
</dbReference>
<dbReference type="Proteomes" id="UP000198804">
    <property type="component" value="Unassembled WGS sequence"/>
</dbReference>
<evidence type="ECO:0000256" key="2">
    <source>
        <dbReference type="ARBA" id="ARBA00009765"/>
    </source>
</evidence>
<evidence type="ECO:0000256" key="11">
    <source>
        <dbReference type="ARBA" id="ARBA00045497"/>
    </source>
</evidence>
<dbReference type="InterPro" id="IPR045861">
    <property type="entry name" value="CorA_cytoplasmic_dom"/>
</dbReference>
<evidence type="ECO:0000256" key="9">
    <source>
        <dbReference type="ARBA" id="ARBA00023136"/>
    </source>
</evidence>
<evidence type="ECO:0000256" key="3">
    <source>
        <dbReference type="ARBA" id="ARBA00022448"/>
    </source>
</evidence>
<evidence type="ECO:0000256" key="7">
    <source>
        <dbReference type="ARBA" id="ARBA00022989"/>
    </source>
</evidence>
<keyword evidence="8" id="KW-0406">Ion transport</keyword>
<evidence type="ECO:0000256" key="8">
    <source>
        <dbReference type="ARBA" id="ARBA00023065"/>
    </source>
</evidence>
<keyword evidence="7 12" id="KW-1133">Transmembrane helix</keyword>
<dbReference type="GO" id="GO:0000287">
    <property type="term" value="F:magnesium ion binding"/>
    <property type="evidence" value="ECO:0007669"/>
    <property type="project" value="TreeGrafter"/>
</dbReference>
<evidence type="ECO:0000256" key="1">
    <source>
        <dbReference type="ARBA" id="ARBA00004651"/>
    </source>
</evidence>
<evidence type="ECO:0000256" key="12">
    <source>
        <dbReference type="SAM" id="Phobius"/>
    </source>
</evidence>
<dbReference type="SUPFAM" id="SSF143865">
    <property type="entry name" value="CorA soluble domain-like"/>
    <property type="match status" value="1"/>
</dbReference>
<evidence type="ECO:0000256" key="6">
    <source>
        <dbReference type="ARBA" id="ARBA00022842"/>
    </source>
</evidence>
<dbReference type="OrthoDB" id="9803416at2"/>
<dbReference type="GO" id="GO:0050897">
    <property type="term" value="F:cobalt ion binding"/>
    <property type="evidence" value="ECO:0007669"/>
    <property type="project" value="TreeGrafter"/>
</dbReference>
<comment type="subcellular location">
    <subcellularLocation>
        <location evidence="1">Cell membrane</location>
        <topology evidence="1">Multi-pass membrane protein</topology>
    </subcellularLocation>
</comment>
<keyword evidence="5 12" id="KW-0812">Transmembrane</keyword>
<gene>
    <name evidence="13" type="ORF">SAMN04488125_12221</name>
</gene>
<dbReference type="Pfam" id="PF01544">
    <property type="entry name" value="CorA"/>
    <property type="match status" value="1"/>
</dbReference>
<proteinExistence type="inferred from homology"/>
<dbReference type="Gene3D" id="1.20.58.340">
    <property type="entry name" value="Magnesium transport protein CorA, transmembrane region"/>
    <property type="match status" value="2"/>
</dbReference>
<keyword evidence="4" id="KW-1003">Cell membrane</keyword>
<dbReference type="PANTHER" id="PTHR46494">
    <property type="entry name" value="CORA FAMILY METAL ION TRANSPORTER (EUROFUNG)"/>
    <property type="match status" value="1"/>
</dbReference>
<evidence type="ECO:0000313" key="13">
    <source>
        <dbReference type="EMBL" id="SFL71465.1"/>
    </source>
</evidence>
<evidence type="ECO:0000256" key="5">
    <source>
        <dbReference type="ARBA" id="ARBA00022692"/>
    </source>
</evidence>
<dbReference type="RefSeq" id="WP_091950474.1">
    <property type="nucleotide sequence ID" value="NZ_FOSV01000022.1"/>
</dbReference>
<dbReference type="GO" id="GO:0015095">
    <property type="term" value="F:magnesium ion transmembrane transporter activity"/>
    <property type="evidence" value="ECO:0007669"/>
    <property type="project" value="TreeGrafter"/>
</dbReference>
<feature type="transmembrane region" description="Helical" evidence="12">
    <location>
        <begin position="293"/>
        <end position="312"/>
    </location>
</feature>